<comment type="caution">
    <text evidence="2">The sequence shown here is derived from an EMBL/GenBank/DDBJ whole genome shotgun (WGS) entry which is preliminary data.</text>
</comment>
<reference evidence="2 3" key="1">
    <citation type="submission" date="2023-11" db="EMBL/GenBank/DDBJ databases">
        <title>Halocaridina rubra genome assembly.</title>
        <authorList>
            <person name="Smith C."/>
        </authorList>
    </citation>
    <scope>NUCLEOTIDE SEQUENCE [LARGE SCALE GENOMIC DNA]</scope>
    <source>
        <strain evidence="2">EP-1</strain>
        <tissue evidence="2">Whole</tissue>
    </source>
</reference>
<feature type="compositionally biased region" description="Low complexity" evidence="1">
    <location>
        <begin position="1"/>
        <end position="16"/>
    </location>
</feature>
<evidence type="ECO:0000256" key="1">
    <source>
        <dbReference type="SAM" id="MobiDB-lite"/>
    </source>
</evidence>
<dbReference type="EMBL" id="JAXCGZ010007402">
    <property type="protein sequence ID" value="KAK7079359.1"/>
    <property type="molecule type" value="Genomic_DNA"/>
</dbReference>
<evidence type="ECO:0000313" key="3">
    <source>
        <dbReference type="Proteomes" id="UP001381693"/>
    </source>
</evidence>
<accession>A0AAN9A9Q5</accession>
<evidence type="ECO:0000313" key="2">
    <source>
        <dbReference type="EMBL" id="KAK7079359.1"/>
    </source>
</evidence>
<feature type="compositionally biased region" description="Low complexity" evidence="1">
    <location>
        <begin position="27"/>
        <end position="63"/>
    </location>
</feature>
<feature type="compositionally biased region" description="Polar residues" evidence="1">
    <location>
        <begin position="72"/>
        <end position="85"/>
    </location>
</feature>
<proteinExistence type="predicted"/>
<protein>
    <submittedName>
        <fullName evidence="2">Uncharacterized protein</fullName>
    </submittedName>
</protein>
<dbReference type="Proteomes" id="UP001381693">
    <property type="component" value="Unassembled WGS sequence"/>
</dbReference>
<name>A0AAN9A9Q5_HALRR</name>
<dbReference type="AlphaFoldDB" id="A0AAN9A9Q5"/>
<gene>
    <name evidence="2" type="ORF">SK128_006815</name>
</gene>
<feature type="region of interest" description="Disordered" evidence="1">
    <location>
        <begin position="1"/>
        <end position="92"/>
    </location>
</feature>
<keyword evidence="3" id="KW-1185">Reference proteome</keyword>
<organism evidence="2 3">
    <name type="scientific">Halocaridina rubra</name>
    <name type="common">Hawaiian red shrimp</name>
    <dbReference type="NCBI Taxonomy" id="373956"/>
    <lineage>
        <taxon>Eukaryota</taxon>
        <taxon>Metazoa</taxon>
        <taxon>Ecdysozoa</taxon>
        <taxon>Arthropoda</taxon>
        <taxon>Crustacea</taxon>
        <taxon>Multicrustacea</taxon>
        <taxon>Malacostraca</taxon>
        <taxon>Eumalacostraca</taxon>
        <taxon>Eucarida</taxon>
        <taxon>Decapoda</taxon>
        <taxon>Pleocyemata</taxon>
        <taxon>Caridea</taxon>
        <taxon>Atyoidea</taxon>
        <taxon>Atyidae</taxon>
        <taxon>Halocaridina</taxon>
    </lineage>
</organism>
<sequence length="92" mass="9683">MQRSATSLSSSRLVSEPSDEDSFYAPVSLGTSTRTSTSQSMSSVKSTVTIDSSSFSCCSPSSEPSEHSESSTQLDSTPSSNSGSYDSCIVYR</sequence>